<evidence type="ECO:0000313" key="2">
    <source>
        <dbReference type="WBParaSite" id="Pan_g8153.t1"/>
    </source>
</evidence>
<proteinExistence type="predicted"/>
<accession>A0A7E4W981</accession>
<dbReference type="Proteomes" id="UP000492821">
    <property type="component" value="Unassembled WGS sequence"/>
</dbReference>
<protein>
    <submittedName>
        <fullName evidence="2">Aldehyde dehydrogenase</fullName>
    </submittedName>
</protein>
<reference evidence="2" key="2">
    <citation type="submission" date="2020-10" db="UniProtKB">
        <authorList>
            <consortium name="WormBaseParasite"/>
        </authorList>
    </citation>
    <scope>IDENTIFICATION</scope>
</reference>
<evidence type="ECO:0000313" key="1">
    <source>
        <dbReference type="Proteomes" id="UP000492821"/>
    </source>
</evidence>
<dbReference type="WBParaSite" id="Pan_g8153.t1">
    <property type="protein sequence ID" value="Pan_g8153.t1"/>
    <property type="gene ID" value="Pan_g8153"/>
</dbReference>
<organism evidence="1 2">
    <name type="scientific">Panagrellus redivivus</name>
    <name type="common">Microworm</name>
    <dbReference type="NCBI Taxonomy" id="6233"/>
    <lineage>
        <taxon>Eukaryota</taxon>
        <taxon>Metazoa</taxon>
        <taxon>Ecdysozoa</taxon>
        <taxon>Nematoda</taxon>
        <taxon>Chromadorea</taxon>
        <taxon>Rhabditida</taxon>
        <taxon>Tylenchina</taxon>
        <taxon>Panagrolaimomorpha</taxon>
        <taxon>Panagrolaimoidea</taxon>
        <taxon>Panagrolaimidae</taxon>
        <taxon>Panagrellus</taxon>
    </lineage>
</organism>
<reference evidence="1" key="1">
    <citation type="journal article" date="2013" name="Genetics">
        <title>The draft genome and transcriptome of Panagrellus redivivus are shaped by the harsh demands of a free-living lifestyle.</title>
        <authorList>
            <person name="Srinivasan J."/>
            <person name="Dillman A.R."/>
            <person name="Macchietto M.G."/>
            <person name="Heikkinen L."/>
            <person name="Lakso M."/>
            <person name="Fracchia K.M."/>
            <person name="Antoshechkin I."/>
            <person name="Mortazavi A."/>
            <person name="Wong G."/>
            <person name="Sternberg P.W."/>
        </authorList>
    </citation>
    <scope>NUCLEOTIDE SEQUENCE [LARGE SCALE GENOMIC DNA]</scope>
    <source>
        <strain evidence="1">MT8872</strain>
    </source>
</reference>
<name>A0A7E4W981_PANRE</name>
<keyword evidence="1" id="KW-1185">Reference proteome</keyword>
<dbReference type="AlphaFoldDB" id="A0A7E4W981"/>
<sequence>MVVIGNGRAGEAGSGNAGLVTLKLDCPFSPIFLAISPYGAPFTTIASFPNRNMPIMASKKVLRASQTGQD</sequence>